<dbReference type="RefSeq" id="XP_060413062.1">
    <property type="nucleotide sequence ID" value="XM_060551735.1"/>
</dbReference>
<evidence type="ECO:0000313" key="2">
    <source>
        <dbReference type="Proteomes" id="UP001230504"/>
    </source>
</evidence>
<proteinExistence type="predicted"/>
<dbReference type="EMBL" id="JAHLJV010000038">
    <property type="protein sequence ID" value="KAK1586104.1"/>
    <property type="molecule type" value="Genomic_DNA"/>
</dbReference>
<evidence type="ECO:0000313" key="1">
    <source>
        <dbReference type="EMBL" id="KAK1586104.1"/>
    </source>
</evidence>
<organism evidence="1 2">
    <name type="scientific">Colletotrichum navitas</name>
    <dbReference type="NCBI Taxonomy" id="681940"/>
    <lineage>
        <taxon>Eukaryota</taxon>
        <taxon>Fungi</taxon>
        <taxon>Dikarya</taxon>
        <taxon>Ascomycota</taxon>
        <taxon>Pezizomycotina</taxon>
        <taxon>Sordariomycetes</taxon>
        <taxon>Hypocreomycetidae</taxon>
        <taxon>Glomerellales</taxon>
        <taxon>Glomerellaceae</taxon>
        <taxon>Colletotrichum</taxon>
        <taxon>Colletotrichum graminicola species complex</taxon>
    </lineage>
</organism>
<dbReference type="Proteomes" id="UP001230504">
    <property type="component" value="Unassembled WGS sequence"/>
</dbReference>
<name>A0AAD8V4T2_9PEZI</name>
<dbReference type="AlphaFoldDB" id="A0AAD8V4T2"/>
<gene>
    <name evidence="1" type="ORF">LY79DRAFT_239994</name>
</gene>
<protein>
    <submittedName>
        <fullName evidence="1">Uncharacterized protein</fullName>
    </submittedName>
</protein>
<comment type="caution">
    <text evidence="1">The sequence shown here is derived from an EMBL/GenBank/DDBJ whole genome shotgun (WGS) entry which is preliminary data.</text>
</comment>
<keyword evidence="2" id="KW-1185">Reference proteome</keyword>
<accession>A0AAD8V4T2</accession>
<reference evidence="1" key="1">
    <citation type="submission" date="2021-06" db="EMBL/GenBank/DDBJ databases">
        <title>Comparative genomics, transcriptomics and evolutionary studies reveal genomic signatures of adaptation to plant cell wall in hemibiotrophic fungi.</title>
        <authorList>
            <consortium name="DOE Joint Genome Institute"/>
            <person name="Baroncelli R."/>
            <person name="Diaz J.F."/>
            <person name="Benocci T."/>
            <person name="Peng M."/>
            <person name="Battaglia E."/>
            <person name="Haridas S."/>
            <person name="Andreopoulos W."/>
            <person name="Labutti K."/>
            <person name="Pangilinan J."/>
            <person name="Floch G.L."/>
            <person name="Makela M.R."/>
            <person name="Henrissat B."/>
            <person name="Grigoriev I.V."/>
            <person name="Crouch J.A."/>
            <person name="De Vries R.P."/>
            <person name="Sukno S.A."/>
            <person name="Thon M.R."/>
        </authorList>
    </citation>
    <scope>NUCLEOTIDE SEQUENCE</scope>
    <source>
        <strain evidence="1">CBS 125086</strain>
    </source>
</reference>
<sequence>MALMGSMPVRSILASEKQEVGRERREDALPEKEINKNCQITWTASTVSRVGKFQLPSYAAVLFQEPSSEGVRIPLLIIAGQRDQFSNSSVPTWMPVIRLGGGHETPALDTHLSSADLLSSTSDRTSPRWTPRSLPDLASISQCFSGFHVAKVSDHVPEACIRSATLPEVGADMTWEKGRGSSSSSRPFALSFVPLAFSLFFPRPIVN</sequence>
<dbReference type="GeneID" id="85435975"/>